<dbReference type="Pfam" id="PF02397">
    <property type="entry name" value="Bac_transf"/>
    <property type="match status" value="1"/>
</dbReference>
<evidence type="ECO:0000256" key="4">
    <source>
        <dbReference type="ARBA" id="ARBA00022692"/>
    </source>
</evidence>
<protein>
    <submittedName>
        <fullName evidence="9">Putative colanic acid biosysnthesis UDP-glucose lipid carrier transferase</fullName>
    </submittedName>
</protein>
<feature type="transmembrane region" description="Helical" evidence="7">
    <location>
        <begin position="37"/>
        <end position="57"/>
    </location>
</feature>
<evidence type="ECO:0000313" key="9">
    <source>
        <dbReference type="EMBL" id="SEM02359.1"/>
    </source>
</evidence>
<evidence type="ECO:0000259" key="8">
    <source>
        <dbReference type="Pfam" id="PF02397"/>
    </source>
</evidence>
<dbReference type="Gene3D" id="3.40.50.720">
    <property type="entry name" value="NAD(P)-binding Rossmann-like Domain"/>
    <property type="match status" value="1"/>
</dbReference>
<dbReference type="AlphaFoldDB" id="A0A1H7UZZ5"/>
<dbReference type="Pfam" id="PF13727">
    <property type="entry name" value="CoA_binding_3"/>
    <property type="match status" value="1"/>
</dbReference>
<keyword evidence="3 9" id="KW-0808">Transferase</keyword>
<comment type="subcellular location">
    <subcellularLocation>
        <location evidence="1">Membrane</location>
        <topology evidence="1">Multi-pass membrane protein</topology>
    </subcellularLocation>
</comment>
<evidence type="ECO:0000313" key="10">
    <source>
        <dbReference type="Proteomes" id="UP000199421"/>
    </source>
</evidence>
<dbReference type="STRING" id="407022.SAMN05661044_04018"/>
<keyword evidence="10" id="KW-1185">Reference proteome</keyword>
<evidence type="ECO:0000256" key="5">
    <source>
        <dbReference type="ARBA" id="ARBA00022989"/>
    </source>
</evidence>
<dbReference type="NCBIfam" id="TIGR03025">
    <property type="entry name" value="EPS_sugtrans"/>
    <property type="match status" value="1"/>
</dbReference>
<dbReference type="InterPro" id="IPR017475">
    <property type="entry name" value="EPS_sugar_tfrase"/>
</dbReference>
<dbReference type="GO" id="GO:0016020">
    <property type="term" value="C:membrane"/>
    <property type="evidence" value="ECO:0007669"/>
    <property type="project" value="UniProtKB-SubCell"/>
</dbReference>
<sequence length="470" mass="54229">MIINNRTSYYFIQILTDVCLLCIAFAVGITYGSDHRLQEINLIDVGFLVFLLSGWYVSSRYYQLYAQSAPNTRIKEIFNSINCIIVQVMLIILFIFAFKEDVYYRRFALIYGSVLILFLPVSKIFIKKLFFFLYGKGFLRKRAIVIGDGVTGRGFYRYLQQNQLYGYEAVKYINGRIISRANGAAIEKINSIAIGHGQIGQIDEVFITEPDNEEYDVKSISEVLGSYAVRLRIVPRLTVSEDMAHPSSITMLGSFPLISVRKEPLEDSYNQLVKRIFDVLFSILVLLIVFSWLFPIIAICIKLNSKGPVFFKQERWGKRNKRFICYKFRSMYTDRCDLDRNGKFRQAQKGDDRVTPIGRFLRRTNLDEFPQFFNVLIGDMSVVGPRPHASLMNTESVEVINKYLVRHQAKPGITGWAQVNGLRGESGNVGLLQARVAHDIWYIEHWTFLLDLKIIFLTFWGMVVGDKHAY</sequence>
<dbReference type="Proteomes" id="UP000199421">
    <property type="component" value="Unassembled WGS sequence"/>
</dbReference>
<dbReference type="EMBL" id="FOAF01000006">
    <property type="protein sequence ID" value="SEM02359.1"/>
    <property type="molecule type" value="Genomic_DNA"/>
</dbReference>
<evidence type="ECO:0000256" key="3">
    <source>
        <dbReference type="ARBA" id="ARBA00022679"/>
    </source>
</evidence>
<dbReference type="OrthoDB" id="9808602at2"/>
<accession>A0A1H7UZZ5</accession>
<dbReference type="PANTHER" id="PTHR30576:SF0">
    <property type="entry name" value="UNDECAPRENYL-PHOSPHATE N-ACETYLGALACTOSAMINYL 1-PHOSPHATE TRANSFERASE-RELATED"/>
    <property type="match status" value="1"/>
</dbReference>
<evidence type="ECO:0000256" key="6">
    <source>
        <dbReference type="ARBA" id="ARBA00023136"/>
    </source>
</evidence>
<dbReference type="GO" id="GO:0016780">
    <property type="term" value="F:phosphotransferase activity, for other substituted phosphate groups"/>
    <property type="evidence" value="ECO:0007669"/>
    <property type="project" value="TreeGrafter"/>
</dbReference>
<gene>
    <name evidence="9" type="ORF">SAMN05661044_04018</name>
</gene>
<feature type="domain" description="Bacterial sugar transferase" evidence="8">
    <location>
        <begin position="274"/>
        <end position="462"/>
    </location>
</feature>
<feature type="transmembrane region" description="Helical" evidence="7">
    <location>
        <begin position="77"/>
        <end position="98"/>
    </location>
</feature>
<proteinExistence type="inferred from homology"/>
<evidence type="ECO:0000256" key="2">
    <source>
        <dbReference type="ARBA" id="ARBA00006464"/>
    </source>
</evidence>
<feature type="transmembrane region" description="Helical" evidence="7">
    <location>
        <begin position="9"/>
        <end position="31"/>
    </location>
</feature>
<dbReference type="RefSeq" id="WP_093327966.1">
    <property type="nucleotide sequence ID" value="NZ_FOAF01000006.1"/>
</dbReference>
<name>A0A1H7UZZ5_OLID1</name>
<keyword evidence="6 7" id="KW-0472">Membrane</keyword>
<feature type="transmembrane region" description="Helical" evidence="7">
    <location>
        <begin position="110"/>
        <end position="134"/>
    </location>
</feature>
<organism evidence="9 10">
    <name type="scientific">Olivibacter domesticus</name>
    <name type="common">Pseudosphingobacterium domesticum</name>
    <dbReference type="NCBI Taxonomy" id="407022"/>
    <lineage>
        <taxon>Bacteria</taxon>
        <taxon>Pseudomonadati</taxon>
        <taxon>Bacteroidota</taxon>
        <taxon>Sphingobacteriia</taxon>
        <taxon>Sphingobacteriales</taxon>
        <taxon>Sphingobacteriaceae</taxon>
        <taxon>Olivibacter</taxon>
    </lineage>
</organism>
<evidence type="ECO:0000256" key="1">
    <source>
        <dbReference type="ARBA" id="ARBA00004141"/>
    </source>
</evidence>
<evidence type="ECO:0000256" key="7">
    <source>
        <dbReference type="SAM" id="Phobius"/>
    </source>
</evidence>
<keyword evidence="4 7" id="KW-0812">Transmembrane</keyword>
<feature type="transmembrane region" description="Helical" evidence="7">
    <location>
        <begin position="279"/>
        <end position="299"/>
    </location>
</feature>
<dbReference type="PANTHER" id="PTHR30576">
    <property type="entry name" value="COLANIC BIOSYNTHESIS UDP-GLUCOSE LIPID CARRIER TRANSFERASE"/>
    <property type="match status" value="1"/>
</dbReference>
<keyword evidence="5 7" id="KW-1133">Transmembrane helix</keyword>
<comment type="similarity">
    <text evidence="2">Belongs to the bacterial sugar transferase family.</text>
</comment>
<reference evidence="10" key="1">
    <citation type="submission" date="2016-10" db="EMBL/GenBank/DDBJ databases">
        <authorList>
            <person name="Varghese N."/>
            <person name="Submissions S."/>
        </authorList>
    </citation>
    <scope>NUCLEOTIDE SEQUENCE [LARGE SCALE GENOMIC DNA]</scope>
    <source>
        <strain evidence="10">DSM 18733</strain>
    </source>
</reference>
<dbReference type="InterPro" id="IPR003362">
    <property type="entry name" value="Bact_transf"/>
</dbReference>